<feature type="transmembrane region" description="Helical" evidence="1">
    <location>
        <begin position="241"/>
        <end position="263"/>
    </location>
</feature>
<feature type="domain" description="DUF418" evidence="2">
    <location>
        <begin position="220"/>
        <end position="385"/>
    </location>
</feature>
<feature type="transmembrane region" description="Helical" evidence="1">
    <location>
        <begin position="320"/>
        <end position="337"/>
    </location>
</feature>
<keyword evidence="4" id="KW-1185">Reference proteome</keyword>
<feature type="transmembrane region" description="Helical" evidence="1">
    <location>
        <begin position="106"/>
        <end position="139"/>
    </location>
</feature>
<evidence type="ECO:0000259" key="2">
    <source>
        <dbReference type="Pfam" id="PF04235"/>
    </source>
</evidence>
<name>A0A4R4W1H7_9ACTN</name>
<dbReference type="Pfam" id="PF04235">
    <property type="entry name" value="DUF418"/>
    <property type="match status" value="1"/>
</dbReference>
<keyword evidence="1" id="KW-0812">Transmembrane</keyword>
<organism evidence="3 4">
    <name type="scientific">Nonomuraea deserti</name>
    <dbReference type="NCBI Taxonomy" id="1848322"/>
    <lineage>
        <taxon>Bacteria</taxon>
        <taxon>Bacillati</taxon>
        <taxon>Actinomycetota</taxon>
        <taxon>Actinomycetes</taxon>
        <taxon>Streptosporangiales</taxon>
        <taxon>Streptosporangiaceae</taxon>
        <taxon>Nonomuraea</taxon>
    </lineage>
</organism>
<feature type="transmembrane region" description="Helical" evidence="1">
    <location>
        <begin position="196"/>
        <end position="220"/>
    </location>
</feature>
<dbReference type="InterPro" id="IPR007349">
    <property type="entry name" value="DUF418"/>
</dbReference>
<sequence>MSLQSSTSPKGPVAPAARAPAPDLARGIMLLAIAYAHAPLYVQTVDRGPSLLNDVLAFLHQLLINNHARPMFAFLFGYALVQLLNRQLERGNDWVSVRKLLRRRGWWLLAIGFVHVLVLVPLDILAPYGIAALLCVGLLRAKDATLLWVSGIALVPSALMVGLVMWYPLSGEMSTYEAGSIAPGALGPVEMLVGRIVAWPFGLVIGLIMVIPGVFAGIWAARRRLLEEPVRHRSLLIRVSVITTAVSLLGSVPAGLMQAGWWAEPSSTAALVASLIQPLTGHFGGIGLAAIMGLAAIPVIRRPNALATALQSLGQRSMSLYLFQSVVFVALFFPYGLGLQDDLGLAGATGVATATWLLSILIADLMRRAGHRGPAEILLRRLAYR</sequence>
<accession>A0A4R4W1H7</accession>
<protein>
    <submittedName>
        <fullName evidence="3">DUF418 domain-containing protein</fullName>
    </submittedName>
</protein>
<evidence type="ECO:0000256" key="1">
    <source>
        <dbReference type="SAM" id="Phobius"/>
    </source>
</evidence>
<dbReference type="Proteomes" id="UP000295258">
    <property type="component" value="Unassembled WGS sequence"/>
</dbReference>
<dbReference type="PANTHER" id="PTHR30590">
    <property type="entry name" value="INNER MEMBRANE PROTEIN"/>
    <property type="match status" value="1"/>
</dbReference>
<dbReference type="PANTHER" id="PTHR30590:SF2">
    <property type="entry name" value="INNER MEMBRANE PROTEIN"/>
    <property type="match status" value="1"/>
</dbReference>
<gene>
    <name evidence="3" type="ORF">E1292_02045</name>
</gene>
<comment type="caution">
    <text evidence="3">The sequence shown here is derived from an EMBL/GenBank/DDBJ whole genome shotgun (WGS) entry which is preliminary data.</text>
</comment>
<feature type="transmembrane region" description="Helical" evidence="1">
    <location>
        <begin position="146"/>
        <end position="167"/>
    </location>
</feature>
<keyword evidence="1" id="KW-1133">Transmembrane helix</keyword>
<proteinExistence type="predicted"/>
<keyword evidence="1" id="KW-0472">Membrane</keyword>
<reference evidence="3 4" key="1">
    <citation type="submission" date="2019-03" db="EMBL/GenBank/DDBJ databases">
        <title>Draft genome sequences of novel Actinobacteria.</title>
        <authorList>
            <person name="Sahin N."/>
            <person name="Ay H."/>
            <person name="Saygin H."/>
        </authorList>
    </citation>
    <scope>NUCLEOTIDE SEQUENCE [LARGE SCALE GENOMIC DNA]</scope>
    <source>
        <strain evidence="3 4">KC310</strain>
    </source>
</reference>
<feature type="transmembrane region" description="Helical" evidence="1">
    <location>
        <begin position="283"/>
        <end position="300"/>
    </location>
</feature>
<evidence type="ECO:0000313" key="4">
    <source>
        <dbReference type="Proteomes" id="UP000295258"/>
    </source>
</evidence>
<dbReference type="EMBL" id="SMKO01000003">
    <property type="protein sequence ID" value="TDD12338.1"/>
    <property type="molecule type" value="Genomic_DNA"/>
</dbReference>
<dbReference type="RefSeq" id="WP_132591570.1">
    <property type="nucleotide sequence ID" value="NZ_SMKO01000003.1"/>
</dbReference>
<dbReference type="AlphaFoldDB" id="A0A4R4W1H7"/>
<dbReference type="InterPro" id="IPR052529">
    <property type="entry name" value="Bact_Transport_Assoc"/>
</dbReference>
<feature type="transmembrane region" description="Helical" evidence="1">
    <location>
        <begin position="343"/>
        <end position="363"/>
    </location>
</feature>
<evidence type="ECO:0000313" key="3">
    <source>
        <dbReference type="EMBL" id="TDD12338.1"/>
    </source>
</evidence>